<comment type="caution">
    <text evidence="2">The sequence shown here is derived from an EMBL/GenBank/DDBJ whole genome shotgun (WGS) entry which is preliminary data.</text>
</comment>
<organism evidence="2 3">
    <name type="scientific">Phytophthora cactorum</name>
    <dbReference type="NCBI Taxonomy" id="29920"/>
    <lineage>
        <taxon>Eukaryota</taxon>
        <taxon>Sar</taxon>
        <taxon>Stramenopiles</taxon>
        <taxon>Oomycota</taxon>
        <taxon>Peronosporomycetes</taxon>
        <taxon>Peronosporales</taxon>
        <taxon>Peronosporaceae</taxon>
        <taxon>Phytophthora</taxon>
    </lineage>
</organism>
<feature type="chain" id="PRO_5035937425" description="Elicitin" evidence="1">
    <location>
        <begin position="19"/>
        <end position="105"/>
    </location>
</feature>
<reference evidence="2" key="1">
    <citation type="submission" date="2018-05" db="EMBL/GenBank/DDBJ databases">
        <title>Effector identification in a new, highly contiguous assembly of the strawberry crown rot pathogen Phytophthora cactorum.</title>
        <authorList>
            <person name="Armitage A.D."/>
            <person name="Nellist C.F."/>
            <person name="Bates H."/>
            <person name="Vickerstaff R.J."/>
            <person name="Harrison R.J."/>
        </authorList>
    </citation>
    <scope>NUCLEOTIDE SEQUENCE</scope>
    <source>
        <strain evidence="2">P421</strain>
    </source>
</reference>
<evidence type="ECO:0000256" key="1">
    <source>
        <dbReference type="SAM" id="SignalP"/>
    </source>
</evidence>
<sequence>MSVATAILALLAVAPASGIKVWDTPGDIPTTIPAKCRVALSSNLEFGPRLVRPAELASLGSLSESLLTQYCNSTCTASMKVSNVSLYNAVCFVFANLPLDLDREG</sequence>
<gene>
    <name evidence="2" type="ORF">PC129_g25233</name>
</gene>
<proteinExistence type="predicted"/>
<dbReference type="AlphaFoldDB" id="A0A8T1H055"/>
<keyword evidence="1" id="KW-0732">Signal</keyword>
<evidence type="ECO:0000313" key="2">
    <source>
        <dbReference type="EMBL" id="KAG3187476.1"/>
    </source>
</evidence>
<evidence type="ECO:0000313" key="3">
    <source>
        <dbReference type="Proteomes" id="UP000760860"/>
    </source>
</evidence>
<dbReference type="EMBL" id="RCMV01005365">
    <property type="protein sequence ID" value="KAG3187476.1"/>
    <property type="molecule type" value="Genomic_DNA"/>
</dbReference>
<feature type="signal peptide" evidence="1">
    <location>
        <begin position="1"/>
        <end position="18"/>
    </location>
</feature>
<name>A0A8T1H055_9STRA</name>
<accession>A0A8T1H055</accession>
<protein>
    <recommendedName>
        <fullName evidence="4">Elicitin</fullName>
    </recommendedName>
</protein>
<dbReference type="Proteomes" id="UP000760860">
    <property type="component" value="Unassembled WGS sequence"/>
</dbReference>
<evidence type="ECO:0008006" key="4">
    <source>
        <dbReference type="Google" id="ProtNLM"/>
    </source>
</evidence>